<evidence type="ECO:0000313" key="1">
    <source>
        <dbReference type="EMBL" id="CBX31640.1"/>
    </source>
</evidence>
<accession>E1YK36</accession>
<proteinExistence type="predicted"/>
<sequence>MKVRKVKIGIKDVETLLNEFGDAADSLEAGKKVKHERGVHFTSIQAFRKALTQKRLELLHAIKTEHPSSLNHLARILQRDIKNVATDVRFLKQAGLIDTKKDGSKEISPQVRYDKILLEIAV</sequence>
<dbReference type="EMBL" id="FR695877">
    <property type="protein sequence ID" value="CBX31640.1"/>
    <property type="molecule type" value="Genomic_DNA"/>
</dbReference>
<dbReference type="SUPFAM" id="SSF46785">
    <property type="entry name" value="Winged helix' DNA-binding domain"/>
    <property type="match status" value="1"/>
</dbReference>
<protein>
    <recommendedName>
        <fullName evidence="2">HTH marR-type domain-containing protein</fullName>
    </recommendedName>
</protein>
<reference evidence="1" key="1">
    <citation type="journal article" date="2011" name="Environ. Microbiol.">
        <title>Genomic insights into the metabolic potential of the polycyclic aromatic hydrocarbon degrading sulfate-reducing Deltaproteobacterium N47.</title>
        <authorList>
            <person name="Bergmann F."/>
            <person name="Selesi D."/>
            <person name="Weinmaier T."/>
            <person name="Tischler P."/>
            <person name="Rattei T."/>
            <person name="Meckenstock R.U."/>
        </authorList>
    </citation>
    <scope>NUCLEOTIDE SEQUENCE</scope>
</reference>
<dbReference type="InterPro" id="IPR036390">
    <property type="entry name" value="WH_DNA-bd_sf"/>
</dbReference>
<name>E1YK36_9BACT</name>
<dbReference type="Gene3D" id="1.10.10.10">
    <property type="entry name" value="Winged helix-like DNA-binding domain superfamily/Winged helix DNA-binding domain"/>
    <property type="match status" value="1"/>
</dbReference>
<dbReference type="AlphaFoldDB" id="E1YK36"/>
<dbReference type="InterPro" id="IPR036388">
    <property type="entry name" value="WH-like_DNA-bd_sf"/>
</dbReference>
<gene>
    <name evidence="1" type="ORF">N47_E51520</name>
</gene>
<evidence type="ECO:0008006" key="2">
    <source>
        <dbReference type="Google" id="ProtNLM"/>
    </source>
</evidence>
<organism evidence="1">
    <name type="scientific">uncultured Desulfobacterium sp</name>
    <dbReference type="NCBI Taxonomy" id="201089"/>
    <lineage>
        <taxon>Bacteria</taxon>
        <taxon>Pseudomonadati</taxon>
        <taxon>Thermodesulfobacteriota</taxon>
        <taxon>Desulfobacteria</taxon>
        <taxon>Desulfobacterales</taxon>
        <taxon>Desulfobacteriaceae</taxon>
        <taxon>Desulfobacterium</taxon>
        <taxon>environmental samples</taxon>
    </lineage>
</organism>
<dbReference type="Pfam" id="PF25212">
    <property type="entry name" value="HVO_A0114"/>
    <property type="match status" value="1"/>
</dbReference>